<organism evidence="15 16">
    <name type="scientific">Corynebacterium guangdongense</name>
    <dbReference type="NCBI Taxonomy" id="1783348"/>
    <lineage>
        <taxon>Bacteria</taxon>
        <taxon>Bacillati</taxon>
        <taxon>Actinomycetota</taxon>
        <taxon>Actinomycetes</taxon>
        <taxon>Mycobacteriales</taxon>
        <taxon>Corynebacteriaceae</taxon>
        <taxon>Corynebacterium</taxon>
    </lineage>
</organism>
<evidence type="ECO:0000256" key="11">
    <source>
        <dbReference type="SAM" id="MobiDB-lite"/>
    </source>
</evidence>
<evidence type="ECO:0000313" key="16">
    <source>
        <dbReference type="Proteomes" id="UP001180840"/>
    </source>
</evidence>
<evidence type="ECO:0000256" key="1">
    <source>
        <dbReference type="ARBA" id="ARBA00004974"/>
    </source>
</evidence>
<dbReference type="Gene3D" id="3.40.50.1220">
    <property type="entry name" value="TPP-binding domain"/>
    <property type="match status" value="1"/>
</dbReference>
<evidence type="ECO:0000256" key="9">
    <source>
        <dbReference type="ARBA" id="ARBA00048670"/>
    </source>
</evidence>
<comment type="pathway">
    <text evidence="2">Amino-acid biosynthesis; L-valine biosynthesis; L-valine from pyruvate: step 1/4.</text>
</comment>
<gene>
    <name evidence="15" type="ORF">J2S39_002127</name>
</gene>
<dbReference type="Pfam" id="PF00205">
    <property type="entry name" value="TPP_enzyme_M"/>
    <property type="match status" value="1"/>
</dbReference>
<accession>A0ABU1ZZU1</accession>
<dbReference type="SUPFAM" id="SSF52518">
    <property type="entry name" value="Thiamin diphosphate-binding fold (THDP-binding)"/>
    <property type="match status" value="2"/>
</dbReference>
<comment type="catalytic activity">
    <reaction evidence="9">
        <text>2 pyruvate + H(+) = (2S)-2-acetolactate + CO2</text>
        <dbReference type="Rhea" id="RHEA:25249"/>
        <dbReference type="ChEBI" id="CHEBI:15361"/>
        <dbReference type="ChEBI" id="CHEBI:15378"/>
        <dbReference type="ChEBI" id="CHEBI:16526"/>
        <dbReference type="ChEBI" id="CHEBI:58476"/>
        <dbReference type="EC" id="2.2.1.6"/>
    </reaction>
</comment>
<name>A0ABU1ZZU1_9CORY</name>
<feature type="domain" description="Thiamine pyrophosphate enzyme N-terminal TPP-binding" evidence="14">
    <location>
        <begin position="3"/>
        <end position="105"/>
    </location>
</feature>
<evidence type="ECO:0000259" key="13">
    <source>
        <dbReference type="Pfam" id="PF02775"/>
    </source>
</evidence>
<keyword evidence="16" id="KW-1185">Reference proteome</keyword>
<keyword evidence="7 10" id="KW-0786">Thiamine pyrophosphate</keyword>
<evidence type="ECO:0000256" key="7">
    <source>
        <dbReference type="ARBA" id="ARBA00023052"/>
    </source>
</evidence>
<reference evidence="15" key="1">
    <citation type="submission" date="2023-07" db="EMBL/GenBank/DDBJ databases">
        <title>Sequencing the genomes of 1000 actinobacteria strains.</title>
        <authorList>
            <person name="Klenk H.-P."/>
        </authorList>
    </citation>
    <scope>NUCLEOTIDE SEQUENCE</scope>
    <source>
        <strain evidence="15">DSM 107476</strain>
    </source>
</reference>
<dbReference type="Pfam" id="PF02775">
    <property type="entry name" value="TPP_enzyme_C"/>
    <property type="match status" value="1"/>
</dbReference>
<evidence type="ECO:0000313" key="15">
    <source>
        <dbReference type="EMBL" id="MDR7330451.1"/>
    </source>
</evidence>
<evidence type="ECO:0000256" key="8">
    <source>
        <dbReference type="ARBA" id="ARBA00023304"/>
    </source>
</evidence>
<protein>
    <recommendedName>
        <fullName evidence="4">acetolactate synthase</fullName>
        <ecNumber evidence="4">2.2.1.6</ecNumber>
    </recommendedName>
</protein>
<dbReference type="InterPro" id="IPR045229">
    <property type="entry name" value="TPP_enz"/>
</dbReference>
<dbReference type="EMBL" id="JAVDXZ010000001">
    <property type="protein sequence ID" value="MDR7330451.1"/>
    <property type="molecule type" value="Genomic_DNA"/>
</dbReference>
<dbReference type="PANTHER" id="PTHR18968:SF167">
    <property type="entry name" value="ACETOLACTATE SYNTHASE LARGE SUBUNIT ILVB2-RELATED"/>
    <property type="match status" value="1"/>
</dbReference>
<dbReference type="Proteomes" id="UP001180840">
    <property type="component" value="Unassembled WGS sequence"/>
</dbReference>
<evidence type="ECO:0000256" key="6">
    <source>
        <dbReference type="ARBA" id="ARBA00022827"/>
    </source>
</evidence>
<keyword evidence="5" id="KW-0285">Flavoprotein</keyword>
<keyword evidence="8" id="KW-0028">Amino-acid biosynthesis</keyword>
<proteinExistence type="inferred from homology"/>
<evidence type="ECO:0000256" key="3">
    <source>
        <dbReference type="ARBA" id="ARBA00007812"/>
    </source>
</evidence>
<comment type="similarity">
    <text evidence="3 10">Belongs to the TPP enzyme family.</text>
</comment>
<dbReference type="PANTHER" id="PTHR18968">
    <property type="entry name" value="THIAMINE PYROPHOSPHATE ENZYMES"/>
    <property type="match status" value="1"/>
</dbReference>
<dbReference type="RefSeq" id="WP_290196161.1">
    <property type="nucleotide sequence ID" value="NZ_CP047654.1"/>
</dbReference>
<comment type="pathway">
    <text evidence="1">Amino-acid biosynthesis; L-isoleucine biosynthesis; L-isoleucine from 2-oxobutanoate: step 1/4.</text>
</comment>
<dbReference type="SUPFAM" id="SSF52467">
    <property type="entry name" value="DHS-like NAD/FAD-binding domain"/>
    <property type="match status" value="1"/>
</dbReference>
<evidence type="ECO:0000256" key="10">
    <source>
        <dbReference type="RuleBase" id="RU362132"/>
    </source>
</evidence>
<evidence type="ECO:0000256" key="5">
    <source>
        <dbReference type="ARBA" id="ARBA00022630"/>
    </source>
</evidence>
<feature type="domain" description="Thiamine pyrophosphate enzyme central" evidence="12">
    <location>
        <begin position="181"/>
        <end position="308"/>
    </location>
</feature>
<evidence type="ECO:0000259" key="12">
    <source>
        <dbReference type="Pfam" id="PF00205"/>
    </source>
</evidence>
<evidence type="ECO:0000259" key="14">
    <source>
        <dbReference type="Pfam" id="PF02776"/>
    </source>
</evidence>
<dbReference type="InterPro" id="IPR012000">
    <property type="entry name" value="Thiamin_PyroP_enz_cen_dom"/>
</dbReference>
<feature type="domain" description="Thiamine pyrophosphate enzyme TPP-binding" evidence="13">
    <location>
        <begin position="355"/>
        <end position="502"/>
    </location>
</feature>
<dbReference type="EC" id="2.2.1.6" evidence="4"/>
<dbReference type="InterPro" id="IPR011766">
    <property type="entry name" value="TPP_enzyme_TPP-bd"/>
</dbReference>
<keyword evidence="8" id="KW-0100">Branched-chain amino acid biosynthesis</keyword>
<sequence>MITVSQSLAAALLSCTDVTFGLMGNGNAHLIDALERGGRPILSVRHEVAAVAAADAHHRVSRRLAVATTTHGPGFLNTLTALADARVAGTPLLLVTGCAPGSGRRSADVDQESLAGALGVATLTVHPGYAATAVIEAARAALTGRTPVVVAVPRDVATVPSTDPEPPGLSLPVRERAPVDVTALLADAERPLILAGRGARDAVAHVRELAVRLGADVATTAPARGIFHGLAGVRDLGVCGGFNTSPEEIRAADVVLVLGAGLNDFTVDSGAAFGPGARVIQVDRAPAATHPRVGVFLRGDVADVVADLRRRPASRNPPPPPEPGGELAPDGRLDPRGLFTALNDMLPVDKLVTVDGGHFIAWPNLYLDLAGPDHMIMQGTAVQSIGMGFGAAVGVAAAAGERLVVAVTGDGGGLMGLADLDTLIRVAERCLVVVVNDAAYGAEIHQYAPAGLRERAMLIDEVDFAGVARSLGARADTVRTHADLAGAREWLAAGAAGTYLIDCRVSRSVVAPFIRRVAAEPIAHSLPDG</sequence>
<keyword evidence="6" id="KW-0274">FAD</keyword>
<dbReference type="InterPro" id="IPR029061">
    <property type="entry name" value="THDP-binding"/>
</dbReference>
<feature type="region of interest" description="Disordered" evidence="11">
    <location>
        <begin position="310"/>
        <end position="331"/>
    </location>
</feature>
<dbReference type="CDD" id="cd07035">
    <property type="entry name" value="TPP_PYR_POX_like"/>
    <property type="match status" value="1"/>
</dbReference>
<dbReference type="Gene3D" id="3.40.50.970">
    <property type="match status" value="2"/>
</dbReference>
<dbReference type="InterPro" id="IPR029035">
    <property type="entry name" value="DHS-like_NAD/FAD-binding_dom"/>
</dbReference>
<dbReference type="CDD" id="cd00568">
    <property type="entry name" value="TPP_enzymes"/>
    <property type="match status" value="1"/>
</dbReference>
<dbReference type="InterPro" id="IPR012001">
    <property type="entry name" value="Thiamin_PyroP_enz_TPP-bd_dom"/>
</dbReference>
<dbReference type="Pfam" id="PF02776">
    <property type="entry name" value="TPP_enzyme_N"/>
    <property type="match status" value="1"/>
</dbReference>
<evidence type="ECO:0000256" key="2">
    <source>
        <dbReference type="ARBA" id="ARBA00005025"/>
    </source>
</evidence>
<comment type="caution">
    <text evidence="15">The sequence shown here is derived from an EMBL/GenBank/DDBJ whole genome shotgun (WGS) entry which is preliminary data.</text>
</comment>
<evidence type="ECO:0000256" key="4">
    <source>
        <dbReference type="ARBA" id="ARBA00013145"/>
    </source>
</evidence>